<gene>
    <name evidence="6" type="ORF">FZC34_00725</name>
</gene>
<evidence type="ECO:0000256" key="4">
    <source>
        <dbReference type="ARBA" id="ARBA00023136"/>
    </source>
</evidence>
<sequence length="180" mass="20377">MYYKSFDFIVLVATSYFVVSGLIRGFFGEITKILSIGISIAVSVFAMLKFCMLGNKLGSVAYYSSVFGVPIIIFLIVGYILLGISSKLSNMIGKSHFRSLDRFLGIILGLIKIFILVVLFIKISDEFYPDFTQYIEKSIVYKWVSSSHVIAKYINNMLMNAYDFIGTCFDKLICCFTKQN</sequence>
<evidence type="ECO:0000256" key="2">
    <source>
        <dbReference type="ARBA" id="ARBA00022692"/>
    </source>
</evidence>
<proteinExistence type="predicted"/>
<accession>A0A5C0UFM5</accession>
<feature type="transmembrane region" description="Helical" evidence="5">
    <location>
        <begin position="61"/>
        <end position="82"/>
    </location>
</feature>
<dbReference type="OrthoDB" id="9806894at2"/>
<dbReference type="RefSeq" id="WP_148971559.1">
    <property type="nucleotide sequence ID" value="NZ_CP043316.1"/>
</dbReference>
<dbReference type="EMBL" id="CP043316">
    <property type="protein sequence ID" value="QEK38443.1"/>
    <property type="molecule type" value="Genomic_DNA"/>
</dbReference>
<feature type="transmembrane region" description="Helical" evidence="5">
    <location>
        <begin position="6"/>
        <end position="27"/>
    </location>
</feature>
<keyword evidence="4 5" id="KW-0472">Membrane</keyword>
<dbReference type="PANTHER" id="PTHR37306">
    <property type="entry name" value="COLICIN V PRODUCTION PROTEIN"/>
    <property type="match status" value="1"/>
</dbReference>
<organism evidence="6 7">
    <name type="scientific">Candidatus Cytomitobacter primus</name>
    <dbReference type="NCBI Taxonomy" id="2066024"/>
    <lineage>
        <taxon>Bacteria</taxon>
        <taxon>Pseudomonadati</taxon>
        <taxon>Pseudomonadota</taxon>
        <taxon>Alphaproteobacteria</taxon>
        <taxon>Holosporales</taxon>
        <taxon>Holosporaceae</taxon>
        <taxon>Candidatus Cytomitobacter</taxon>
    </lineage>
</organism>
<dbReference type="GO" id="GO:0016020">
    <property type="term" value="C:membrane"/>
    <property type="evidence" value="ECO:0007669"/>
    <property type="project" value="UniProtKB-SubCell"/>
</dbReference>
<dbReference type="GO" id="GO:0009403">
    <property type="term" value="P:toxin biosynthetic process"/>
    <property type="evidence" value="ECO:0007669"/>
    <property type="project" value="InterPro"/>
</dbReference>
<feature type="transmembrane region" description="Helical" evidence="5">
    <location>
        <begin position="103"/>
        <end position="121"/>
    </location>
</feature>
<dbReference type="PANTHER" id="PTHR37306:SF1">
    <property type="entry name" value="COLICIN V PRODUCTION PROTEIN"/>
    <property type="match status" value="1"/>
</dbReference>
<reference evidence="6 7" key="1">
    <citation type="submission" date="2019-08" db="EMBL/GenBank/DDBJ databases">
        <title>Highly reduced genomes of protist endosymbionts show evolutionary convergence.</title>
        <authorList>
            <person name="George E."/>
            <person name="Husnik F."/>
            <person name="Tashyreva D."/>
            <person name="Prokopchuk G."/>
            <person name="Horak A."/>
            <person name="Kwong W.K."/>
            <person name="Lukes J."/>
            <person name="Keeling P.J."/>
        </authorList>
    </citation>
    <scope>NUCLEOTIDE SEQUENCE [LARGE SCALE GENOMIC DNA]</scope>
    <source>
        <strain evidence="6">1604LC</strain>
    </source>
</reference>
<evidence type="ECO:0000256" key="1">
    <source>
        <dbReference type="ARBA" id="ARBA00004141"/>
    </source>
</evidence>
<dbReference type="Proteomes" id="UP000325004">
    <property type="component" value="Chromosome"/>
</dbReference>
<evidence type="ECO:0000256" key="5">
    <source>
        <dbReference type="SAM" id="Phobius"/>
    </source>
</evidence>
<dbReference type="Pfam" id="PF02674">
    <property type="entry name" value="Colicin_V"/>
    <property type="match status" value="1"/>
</dbReference>
<evidence type="ECO:0000313" key="7">
    <source>
        <dbReference type="Proteomes" id="UP000325004"/>
    </source>
</evidence>
<evidence type="ECO:0000313" key="6">
    <source>
        <dbReference type="EMBL" id="QEK38443.1"/>
    </source>
</evidence>
<protein>
    <submittedName>
        <fullName evidence="6">CvpA family protein</fullName>
    </submittedName>
</protein>
<dbReference type="AlphaFoldDB" id="A0A5C0UFM5"/>
<keyword evidence="3 5" id="KW-1133">Transmembrane helix</keyword>
<name>A0A5C0UFM5_9PROT</name>
<dbReference type="InterPro" id="IPR003825">
    <property type="entry name" value="Colicin-V_CvpA"/>
</dbReference>
<evidence type="ECO:0000256" key="3">
    <source>
        <dbReference type="ARBA" id="ARBA00022989"/>
    </source>
</evidence>
<feature type="transmembrane region" description="Helical" evidence="5">
    <location>
        <begin position="34"/>
        <end position="55"/>
    </location>
</feature>
<dbReference type="KEGG" id="cpri:FZC34_00725"/>
<keyword evidence="7" id="KW-1185">Reference proteome</keyword>
<keyword evidence="2 5" id="KW-0812">Transmembrane</keyword>
<comment type="subcellular location">
    <subcellularLocation>
        <location evidence="1">Membrane</location>
        <topology evidence="1">Multi-pass membrane protein</topology>
    </subcellularLocation>
</comment>